<protein>
    <submittedName>
        <fullName evidence="1">Uncharacterized protein</fullName>
    </submittedName>
</protein>
<keyword evidence="2" id="KW-1185">Reference proteome</keyword>
<reference evidence="1" key="2">
    <citation type="submission" date="2015-06" db="UniProtKB">
        <authorList>
            <consortium name="EnsemblPlants"/>
        </authorList>
    </citation>
    <scope>IDENTIFICATION</scope>
    <source>
        <strain evidence="1">DM1-3 516 R44</strain>
    </source>
</reference>
<dbReference type="STRING" id="4113.M1BEE9"/>
<evidence type="ECO:0000313" key="1">
    <source>
        <dbReference type="EnsemblPlants" id="PGSC0003DMT400043310"/>
    </source>
</evidence>
<organism evidence="1 2">
    <name type="scientific">Solanum tuberosum</name>
    <name type="common">Potato</name>
    <dbReference type="NCBI Taxonomy" id="4113"/>
    <lineage>
        <taxon>Eukaryota</taxon>
        <taxon>Viridiplantae</taxon>
        <taxon>Streptophyta</taxon>
        <taxon>Embryophyta</taxon>
        <taxon>Tracheophyta</taxon>
        <taxon>Spermatophyta</taxon>
        <taxon>Magnoliopsida</taxon>
        <taxon>eudicotyledons</taxon>
        <taxon>Gunneridae</taxon>
        <taxon>Pentapetalae</taxon>
        <taxon>asterids</taxon>
        <taxon>lamiids</taxon>
        <taxon>Solanales</taxon>
        <taxon>Solanaceae</taxon>
        <taxon>Solanoideae</taxon>
        <taxon>Solaneae</taxon>
        <taxon>Solanum</taxon>
    </lineage>
</organism>
<dbReference type="PaxDb" id="4113-PGSC0003DMT400043310"/>
<reference evidence="2" key="1">
    <citation type="journal article" date="2011" name="Nature">
        <title>Genome sequence and analysis of the tuber crop potato.</title>
        <authorList>
            <consortium name="The Potato Genome Sequencing Consortium"/>
        </authorList>
    </citation>
    <scope>NUCLEOTIDE SEQUENCE [LARGE SCALE GENOMIC DNA]</scope>
    <source>
        <strain evidence="2">cv. DM1-3 516 R44</strain>
    </source>
</reference>
<dbReference type="HOGENOM" id="CLU_116495_0_0_1"/>
<accession>M1BEE9</accession>
<dbReference type="Gramene" id="PGSC0003DMT400043310">
    <property type="protein sequence ID" value="PGSC0003DMT400043310"/>
    <property type="gene ID" value="PGSC0003DMG400016811"/>
</dbReference>
<dbReference type="EnsemblPlants" id="PGSC0003DMT400043310">
    <property type="protein sequence ID" value="PGSC0003DMT400043310"/>
    <property type="gene ID" value="PGSC0003DMG400016811"/>
</dbReference>
<sequence length="180" mass="20915">MSPLHKLYFDVVHKIILQRKQRRTHANFLHLTLMELLDTEVPINLPSLIINHMHRVLNQDKNGHAFPYGFWMASIFESFDVPVQVWVSQTVKDVVGRVNHMTLPISMRRLNSPLQRLKYQPAEKEDELAAMTTAHQLERESWEAQVVVLQNELDQERNANIATVRHLTNLLSTQNPSLVP</sequence>
<dbReference type="Proteomes" id="UP000011115">
    <property type="component" value="Unassembled WGS sequence"/>
</dbReference>
<proteinExistence type="predicted"/>
<dbReference type="InParanoid" id="M1BEE9"/>
<name>M1BEE9_SOLTU</name>
<dbReference type="AlphaFoldDB" id="M1BEE9"/>
<evidence type="ECO:0000313" key="2">
    <source>
        <dbReference type="Proteomes" id="UP000011115"/>
    </source>
</evidence>